<sequence length="70" mass="8093">MSIPLVTDLIVQYYWWAPSVTFGCIGILASLLLFFLPETKDRPMPETLQDVEERYKNNSLPALQKDLYPC</sequence>
<evidence type="ECO:0000256" key="1">
    <source>
        <dbReference type="SAM" id="Phobius"/>
    </source>
</evidence>
<name>A0AAN8ZYI6_HALRR</name>
<accession>A0AAN8ZYI6</accession>
<comment type="caution">
    <text evidence="2">The sequence shown here is derived from an EMBL/GenBank/DDBJ whole genome shotgun (WGS) entry which is preliminary data.</text>
</comment>
<gene>
    <name evidence="2" type="ORF">SK128_022873</name>
</gene>
<keyword evidence="3" id="KW-1185">Reference proteome</keyword>
<keyword evidence="1" id="KW-0472">Membrane</keyword>
<evidence type="ECO:0008006" key="4">
    <source>
        <dbReference type="Google" id="ProtNLM"/>
    </source>
</evidence>
<keyword evidence="1" id="KW-0812">Transmembrane</keyword>
<dbReference type="EMBL" id="JAXCGZ010017187">
    <property type="protein sequence ID" value="KAK7068588.1"/>
    <property type="molecule type" value="Genomic_DNA"/>
</dbReference>
<organism evidence="2 3">
    <name type="scientific">Halocaridina rubra</name>
    <name type="common">Hawaiian red shrimp</name>
    <dbReference type="NCBI Taxonomy" id="373956"/>
    <lineage>
        <taxon>Eukaryota</taxon>
        <taxon>Metazoa</taxon>
        <taxon>Ecdysozoa</taxon>
        <taxon>Arthropoda</taxon>
        <taxon>Crustacea</taxon>
        <taxon>Multicrustacea</taxon>
        <taxon>Malacostraca</taxon>
        <taxon>Eumalacostraca</taxon>
        <taxon>Eucarida</taxon>
        <taxon>Decapoda</taxon>
        <taxon>Pleocyemata</taxon>
        <taxon>Caridea</taxon>
        <taxon>Atyoidea</taxon>
        <taxon>Atyidae</taxon>
        <taxon>Halocaridina</taxon>
    </lineage>
</organism>
<dbReference type="AlphaFoldDB" id="A0AAN8ZYI6"/>
<dbReference type="Proteomes" id="UP001381693">
    <property type="component" value="Unassembled WGS sequence"/>
</dbReference>
<feature type="transmembrane region" description="Helical" evidence="1">
    <location>
        <begin position="13"/>
        <end position="36"/>
    </location>
</feature>
<evidence type="ECO:0000313" key="3">
    <source>
        <dbReference type="Proteomes" id="UP001381693"/>
    </source>
</evidence>
<reference evidence="2 3" key="1">
    <citation type="submission" date="2023-11" db="EMBL/GenBank/DDBJ databases">
        <title>Halocaridina rubra genome assembly.</title>
        <authorList>
            <person name="Smith C."/>
        </authorList>
    </citation>
    <scope>NUCLEOTIDE SEQUENCE [LARGE SCALE GENOMIC DNA]</scope>
    <source>
        <strain evidence="2">EP-1</strain>
        <tissue evidence="2">Whole</tissue>
    </source>
</reference>
<protein>
    <recommendedName>
        <fullName evidence="4">Major facilitator superfamily (MFS) profile domain-containing protein</fullName>
    </recommendedName>
</protein>
<evidence type="ECO:0000313" key="2">
    <source>
        <dbReference type="EMBL" id="KAK7068588.1"/>
    </source>
</evidence>
<proteinExistence type="predicted"/>
<keyword evidence="1" id="KW-1133">Transmembrane helix</keyword>